<dbReference type="AlphaFoldDB" id="A0A8S1H8G4"/>
<feature type="transmembrane region" description="Helical" evidence="6">
    <location>
        <begin position="7"/>
        <end position="28"/>
    </location>
</feature>
<feature type="transmembrane region" description="Helical" evidence="6">
    <location>
        <begin position="293"/>
        <end position="312"/>
    </location>
</feature>
<evidence type="ECO:0000256" key="2">
    <source>
        <dbReference type="ARBA" id="ARBA00009172"/>
    </source>
</evidence>
<proteinExistence type="inferred from homology"/>
<comment type="caution">
    <text evidence="7">The sequence shown here is derived from an EMBL/GenBank/DDBJ whole genome shotgun (WGS) entry which is preliminary data.</text>
</comment>
<protein>
    <submittedName>
        <fullName evidence="7">Uncharacterized protein</fullName>
    </submittedName>
</protein>
<comment type="subcellular location">
    <subcellularLocation>
        <location evidence="1">Membrane</location>
        <topology evidence="1">Multi-pass membrane protein</topology>
    </subcellularLocation>
</comment>
<dbReference type="PANTHER" id="PTHR23294">
    <property type="entry name" value="ET TRANSLATION PRODUCT-RELATED"/>
    <property type="match status" value="1"/>
</dbReference>
<keyword evidence="4 6" id="KW-1133">Transmembrane helix</keyword>
<feature type="transmembrane region" description="Helical" evidence="6">
    <location>
        <begin position="48"/>
        <end position="69"/>
    </location>
</feature>
<accession>A0A8S1H8G4</accession>
<dbReference type="GO" id="GO:0016020">
    <property type="term" value="C:membrane"/>
    <property type="evidence" value="ECO:0007669"/>
    <property type="project" value="UniProtKB-SubCell"/>
</dbReference>
<feature type="transmembrane region" description="Helical" evidence="6">
    <location>
        <begin position="169"/>
        <end position="193"/>
    </location>
</feature>
<comment type="similarity">
    <text evidence="2">Belongs to the unc-93 family.</text>
</comment>
<feature type="transmembrane region" description="Helical" evidence="6">
    <location>
        <begin position="260"/>
        <end position="281"/>
    </location>
</feature>
<feature type="transmembrane region" description="Helical" evidence="6">
    <location>
        <begin position="332"/>
        <end position="356"/>
    </location>
</feature>
<feature type="transmembrane region" description="Helical" evidence="6">
    <location>
        <begin position="101"/>
        <end position="123"/>
    </location>
</feature>
<keyword evidence="5 6" id="KW-0472">Membrane</keyword>
<sequence length="452" mass="50129">MNQSTKNVVFMGFSFFCVSIALNTAAFVTEPSIHGMSNISNINPHAGYYSLAIMYAMFTLGTIFATPLVDVLRPKWAMCLASLGYAAYYGTFLLVHELLLYIMSVVLGFSAAILWTGHGTYIAQNSEKNNVDRNSAITLGFAQMALIVGAFFVFIVFSSTAYHDLFSPFTVKLMFGAFSLCSLVSAILFAFIPSSSEADSKERSYLRVLKDVEILITTPNMLLLCVSFAFNGLQIGFWMIVYPTILSFTRSLIKDFKTAVPLVSIFIGIGAVVAATIVTAYGKHIHKVGRKTILYLGMTIHLVCFTLIYLSSPKESSLHPTDSTDTVITPTIYLVVFIGFLLGIADIIWFQQTLAFVCDAYPHNETPAFAISRFLQALMSGLVMIYSSAFSLLFQMVLASFLSVSACVTFTILERNLKLDIGNESFFKRLRKRDVYPDDFDIRNISARPSVY</sequence>
<dbReference type="Proteomes" id="UP000835052">
    <property type="component" value="Unassembled WGS sequence"/>
</dbReference>
<evidence type="ECO:0000256" key="5">
    <source>
        <dbReference type="ARBA" id="ARBA00023136"/>
    </source>
</evidence>
<keyword evidence="3 6" id="KW-0812">Transmembrane</keyword>
<evidence type="ECO:0000313" key="8">
    <source>
        <dbReference type="Proteomes" id="UP000835052"/>
    </source>
</evidence>
<keyword evidence="8" id="KW-1185">Reference proteome</keyword>
<dbReference type="InterPro" id="IPR010291">
    <property type="entry name" value="Ion_channel_UNC-93"/>
</dbReference>
<dbReference type="InterPro" id="IPR051617">
    <property type="entry name" value="UNC-93-like_regulator"/>
</dbReference>
<feature type="transmembrane region" description="Helical" evidence="6">
    <location>
        <begin position="214"/>
        <end position="240"/>
    </location>
</feature>
<dbReference type="SUPFAM" id="SSF103473">
    <property type="entry name" value="MFS general substrate transporter"/>
    <property type="match status" value="1"/>
</dbReference>
<evidence type="ECO:0000256" key="3">
    <source>
        <dbReference type="ARBA" id="ARBA00022692"/>
    </source>
</evidence>
<dbReference type="PANTHER" id="PTHR23294:SF3">
    <property type="entry name" value="UNC93-LIKE PROTEIN MFSD11"/>
    <property type="match status" value="1"/>
</dbReference>
<dbReference type="InterPro" id="IPR036259">
    <property type="entry name" value="MFS_trans_sf"/>
</dbReference>
<feature type="transmembrane region" description="Helical" evidence="6">
    <location>
        <begin position="76"/>
        <end position="95"/>
    </location>
</feature>
<feature type="transmembrane region" description="Helical" evidence="6">
    <location>
        <begin position="392"/>
        <end position="413"/>
    </location>
</feature>
<evidence type="ECO:0000313" key="7">
    <source>
        <dbReference type="EMBL" id="CAD6192319.1"/>
    </source>
</evidence>
<dbReference type="OrthoDB" id="196103at2759"/>
<name>A0A8S1H8G4_9PELO</name>
<reference evidence="7" key="1">
    <citation type="submission" date="2020-10" db="EMBL/GenBank/DDBJ databases">
        <authorList>
            <person name="Kikuchi T."/>
        </authorList>
    </citation>
    <scope>NUCLEOTIDE SEQUENCE</scope>
    <source>
        <strain evidence="7">NKZ352</strain>
    </source>
</reference>
<dbReference type="Pfam" id="PF05978">
    <property type="entry name" value="UNC-93"/>
    <property type="match status" value="1"/>
</dbReference>
<evidence type="ECO:0000256" key="6">
    <source>
        <dbReference type="SAM" id="Phobius"/>
    </source>
</evidence>
<feature type="transmembrane region" description="Helical" evidence="6">
    <location>
        <begin position="135"/>
        <end position="157"/>
    </location>
</feature>
<evidence type="ECO:0000256" key="4">
    <source>
        <dbReference type="ARBA" id="ARBA00022989"/>
    </source>
</evidence>
<organism evidence="7 8">
    <name type="scientific">Caenorhabditis auriculariae</name>
    <dbReference type="NCBI Taxonomy" id="2777116"/>
    <lineage>
        <taxon>Eukaryota</taxon>
        <taxon>Metazoa</taxon>
        <taxon>Ecdysozoa</taxon>
        <taxon>Nematoda</taxon>
        <taxon>Chromadorea</taxon>
        <taxon>Rhabditida</taxon>
        <taxon>Rhabditina</taxon>
        <taxon>Rhabditomorpha</taxon>
        <taxon>Rhabditoidea</taxon>
        <taxon>Rhabditidae</taxon>
        <taxon>Peloderinae</taxon>
        <taxon>Caenorhabditis</taxon>
    </lineage>
</organism>
<dbReference type="EMBL" id="CAJGYM010000027">
    <property type="protein sequence ID" value="CAD6192319.1"/>
    <property type="molecule type" value="Genomic_DNA"/>
</dbReference>
<dbReference type="Gene3D" id="1.20.1250.20">
    <property type="entry name" value="MFS general substrate transporter like domains"/>
    <property type="match status" value="1"/>
</dbReference>
<feature type="transmembrane region" description="Helical" evidence="6">
    <location>
        <begin position="368"/>
        <end position="386"/>
    </location>
</feature>
<gene>
    <name evidence="7" type="ORF">CAUJ_LOCUS8238</name>
</gene>
<evidence type="ECO:0000256" key="1">
    <source>
        <dbReference type="ARBA" id="ARBA00004141"/>
    </source>
</evidence>